<dbReference type="EMBL" id="DTGA01000026">
    <property type="protein sequence ID" value="HGB30432.1"/>
    <property type="molecule type" value="Genomic_DNA"/>
</dbReference>
<dbReference type="InterPro" id="IPR036390">
    <property type="entry name" value="WH_DNA-bd_sf"/>
</dbReference>
<dbReference type="PROSITE" id="PS50987">
    <property type="entry name" value="HTH_ARSR_2"/>
    <property type="match status" value="1"/>
</dbReference>
<dbReference type="AlphaFoldDB" id="A0A7C3WV90"/>
<keyword evidence="2" id="KW-0238">DNA-binding</keyword>
<comment type="caution">
    <text evidence="5">The sequence shown here is derived from an EMBL/GenBank/DDBJ whole genome shotgun (WGS) entry which is preliminary data.</text>
</comment>
<dbReference type="PANTHER" id="PTHR43132:SF2">
    <property type="entry name" value="ARSENICAL RESISTANCE OPERON REPRESSOR ARSR-RELATED"/>
    <property type="match status" value="1"/>
</dbReference>
<proteinExistence type="predicted"/>
<dbReference type="InterPro" id="IPR011991">
    <property type="entry name" value="ArsR-like_HTH"/>
</dbReference>
<keyword evidence="1" id="KW-0805">Transcription regulation</keyword>
<dbReference type="InterPro" id="IPR036388">
    <property type="entry name" value="WH-like_DNA-bd_sf"/>
</dbReference>
<evidence type="ECO:0000259" key="4">
    <source>
        <dbReference type="PROSITE" id="PS50987"/>
    </source>
</evidence>
<dbReference type="PANTHER" id="PTHR43132">
    <property type="entry name" value="ARSENICAL RESISTANCE OPERON REPRESSOR ARSR-RELATED"/>
    <property type="match status" value="1"/>
</dbReference>
<dbReference type="Pfam" id="PF12840">
    <property type="entry name" value="HTH_20"/>
    <property type="match status" value="1"/>
</dbReference>
<evidence type="ECO:0000256" key="3">
    <source>
        <dbReference type="ARBA" id="ARBA00023163"/>
    </source>
</evidence>
<accession>A0A7C3WV90</accession>
<keyword evidence="3" id="KW-0804">Transcription</keyword>
<dbReference type="Gene3D" id="1.10.10.10">
    <property type="entry name" value="Winged helix-like DNA-binding domain superfamily/Winged helix DNA-binding domain"/>
    <property type="match status" value="1"/>
</dbReference>
<reference evidence="5" key="1">
    <citation type="journal article" date="2020" name="mSystems">
        <title>Genome- and Community-Level Interaction Insights into Carbon Utilization and Element Cycling Functions of Hydrothermarchaeota in Hydrothermal Sediment.</title>
        <authorList>
            <person name="Zhou Z."/>
            <person name="Liu Y."/>
            <person name="Xu W."/>
            <person name="Pan J."/>
            <person name="Luo Z.H."/>
            <person name="Li M."/>
        </authorList>
    </citation>
    <scope>NUCLEOTIDE SEQUENCE [LARGE SCALE GENOMIC DNA]</scope>
    <source>
        <strain evidence="5">SpSt-751</strain>
    </source>
</reference>
<dbReference type="InterPro" id="IPR051011">
    <property type="entry name" value="Metal_resp_trans_reg"/>
</dbReference>
<feature type="domain" description="HTH arsR-type" evidence="4">
    <location>
        <begin position="7"/>
        <end position="101"/>
    </location>
</feature>
<name>A0A7C3WV90_9BACT</name>
<organism evidence="5">
    <name type="scientific">Dictyoglomus turgidum</name>
    <dbReference type="NCBI Taxonomy" id="513050"/>
    <lineage>
        <taxon>Bacteria</taxon>
        <taxon>Pseudomonadati</taxon>
        <taxon>Dictyoglomota</taxon>
        <taxon>Dictyoglomia</taxon>
        <taxon>Dictyoglomales</taxon>
        <taxon>Dictyoglomaceae</taxon>
        <taxon>Dictyoglomus</taxon>
    </lineage>
</organism>
<evidence type="ECO:0000313" key="5">
    <source>
        <dbReference type="EMBL" id="HGB30432.1"/>
    </source>
</evidence>
<dbReference type="PRINTS" id="PR00778">
    <property type="entry name" value="HTHARSR"/>
</dbReference>
<gene>
    <name evidence="5" type="ORF">ENV35_00980</name>
</gene>
<dbReference type="NCBIfam" id="NF033788">
    <property type="entry name" value="HTH_metalloreg"/>
    <property type="match status" value="1"/>
</dbReference>
<dbReference type="InterPro" id="IPR001845">
    <property type="entry name" value="HTH_ArsR_DNA-bd_dom"/>
</dbReference>
<dbReference type="SMART" id="SM00418">
    <property type="entry name" value="HTH_ARSR"/>
    <property type="match status" value="1"/>
</dbReference>
<evidence type="ECO:0000256" key="1">
    <source>
        <dbReference type="ARBA" id="ARBA00023015"/>
    </source>
</evidence>
<dbReference type="GO" id="GO:0003677">
    <property type="term" value="F:DNA binding"/>
    <property type="evidence" value="ECO:0007669"/>
    <property type="project" value="UniProtKB-KW"/>
</dbReference>
<dbReference type="CDD" id="cd00090">
    <property type="entry name" value="HTH_ARSR"/>
    <property type="match status" value="1"/>
</dbReference>
<protein>
    <submittedName>
        <fullName evidence="5">ArsR family transcriptional regulator</fullName>
    </submittedName>
</protein>
<evidence type="ECO:0000256" key="2">
    <source>
        <dbReference type="ARBA" id="ARBA00023125"/>
    </source>
</evidence>
<dbReference type="SUPFAM" id="SSF46785">
    <property type="entry name" value="Winged helix' DNA-binding domain"/>
    <property type="match status" value="1"/>
</dbReference>
<sequence length="102" mass="11905">MKNKENYSDETLQNMSDLLKILAHPIRIKLLLLLSKEPNTVSELLKILDVRQPNLSQHLTLLKRVKILKTKRDGKSVYYHIAYPEIQDIINKVKELSEKIAK</sequence>
<dbReference type="GO" id="GO:0003700">
    <property type="term" value="F:DNA-binding transcription factor activity"/>
    <property type="evidence" value="ECO:0007669"/>
    <property type="project" value="InterPro"/>
</dbReference>